<dbReference type="AlphaFoldDB" id="A0A2T6GBC0"/>
<name>A0A2T6GBC0_9PSED</name>
<evidence type="ECO:0000313" key="1">
    <source>
        <dbReference type="EMBL" id="PUA41437.1"/>
    </source>
</evidence>
<evidence type="ECO:0000313" key="2">
    <source>
        <dbReference type="Proteomes" id="UP000244178"/>
    </source>
</evidence>
<dbReference type="RefSeq" id="WP_108546469.1">
    <property type="nucleotide sequence ID" value="NZ_CP080512.1"/>
</dbReference>
<sequence>MPKIKIAQNPTFSAEVQIPRVGGGLQPVSFTFRYLDRIALAKLYDGWNKTAEEQAEKAKADGATLEQFTAAQIQLQAEQIKAVVVGWGFDDKFTDEAILELVSTCLGSPLAVLSAYQEAYAQARLGN</sequence>
<dbReference type="Proteomes" id="UP000244178">
    <property type="component" value="Unassembled WGS sequence"/>
</dbReference>
<accession>A0A2T6GBC0</accession>
<comment type="caution">
    <text evidence="1">The sequence shown here is derived from an EMBL/GenBank/DDBJ whole genome shotgun (WGS) entry which is preliminary data.</text>
</comment>
<reference evidence="1 2" key="1">
    <citation type="submission" date="2018-03" db="EMBL/GenBank/DDBJ databases">
        <title>Draft genome sequence of the plant growth promoting rhizobacterium Pseudomonas protegens strain BNJ-SS-45 isolated from wheat (Triticum aestivum) rhizosphere.</title>
        <authorList>
            <person name="Bajpai A."/>
            <person name="Shende K."/>
            <person name="Meena N."/>
            <person name="Upadhyayula S.R."/>
            <person name="Suravajhala P."/>
            <person name="Medicherla K.M."/>
            <person name="Johri B.N."/>
        </authorList>
    </citation>
    <scope>NUCLEOTIDE SEQUENCE [LARGE SCALE GENOMIC DNA]</scope>
    <source>
        <strain evidence="1 2">BNJ-SS-45</strain>
    </source>
</reference>
<proteinExistence type="predicted"/>
<evidence type="ECO:0008006" key="3">
    <source>
        <dbReference type="Google" id="ProtNLM"/>
    </source>
</evidence>
<dbReference type="InterPro" id="IPR014859">
    <property type="entry name" value="Phage_TAC_4"/>
</dbReference>
<protein>
    <recommendedName>
        <fullName evidence="3">Phage tail assembly chaperone</fullName>
    </recommendedName>
</protein>
<dbReference type="Pfam" id="PF08748">
    <property type="entry name" value="Phage_TAC_4"/>
    <property type="match status" value="1"/>
</dbReference>
<dbReference type="EMBL" id="PYJM01000013">
    <property type="protein sequence ID" value="PUA41437.1"/>
    <property type="molecule type" value="Genomic_DNA"/>
</dbReference>
<organism evidence="1 2">
    <name type="scientific">Pseudomonas protegens</name>
    <dbReference type="NCBI Taxonomy" id="380021"/>
    <lineage>
        <taxon>Bacteria</taxon>
        <taxon>Pseudomonadati</taxon>
        <taxon>Pseudomonadota</taxon>
        <taxon>Gammaproteobacteria</taxon>
        <taxon>Pseudomonadales</taxon>
        <taxon>Pseudomonadaceae</taxon>
        <taxon>Pseudomonas</taxon>
    </lineage>
</organism>
<gene>
    <name evidence="1" type="ORF">C5U62_31875</name>
</gene>